<dbReference type="Proteomes" id="UP000000374">
    <property type="component" value="Chromosome"/>
</dbReference>
<dbReference type="KEGG" id="vei:Veis_0078"/>
<dbReference type="GeneID" id="76458837"/>
<keyword evidence="12" id="KW-1185">Reference proteome</keyword>
<keyword evidence="5 9" id="KW-0472">Membrane</keyword>
<evidence type="ECO:0000256" key="8">
    <source>
        <dbReference type="ARBA" id="ARBA00024235"/>
    </source>
</evidence>
<evidence type="ECO:0000256" key="3">
    <source>
        <dbReference type="ARBA" id="ARBA00022692"/>
    </source>
</evidence>
<dbReference type="InterPro" id="IPR011990">
    <property type="entry name" value="TPR-like_helical_dom_sf"/>
</dbReference>
<keyword evidence="6" id="KW-0143">Chaperone</keyword>
<dbReference type="STRING" id="391735.Veis_0078"/>
<keyword evidence="4 9" id="KW-1133">Transmembrane helix</keyword>
<comment type="subcellular location">
    <subcellularLocation>
        <location evidence="1">Cell membrane</location>
        <topology evidence="1">Single-pass type II membrane protein</topology>
    </subcellularLocation>
</comment>
<reference evidence="12" key="1">
    <citation type="submission" date="2006-12" db="EMBL/GenBank/DDBJ databases">
        <title>Complete sequence of chromosome 1 of Verminephrobacter eiseniae EF01-2.</title>
        <authorList>
            <person name="Copeland A."/>
            <person name="Lucas S."/>
            <person name="Lapidus A."/>
            <person name="Barry K."/>
            <person name="Detter J.C."/>
            <person name="Glavina del Rio T."/>
            <person name="Dalin E."/>
            <person name="Tice H."/>
            <person name="Pitluck S."/>
            <person name="Chertkov O."/>
            <person name="Brettin T."/>
            <person name="Bruce D."/>
            <person name="Han C."/>
            <person name="Tapia R."/>
            <person name="Gilna P."/>
            <person name="Schmutz J."/>
            <person name="Larimer F."/>
            <person name="Land M."/>
            <person name="Hauser L."/>
            <person name="Kyrpides N."/>
            <person name="Kim E."/>
            <person name="Stahl D."/>
            <person name="Richardson P."/>
        </authorList>
    </citation>
    <scope>NUCLEOTIDE SEQUENCE [LARGE SCALE GENOMIC DNA]</scope>
    <source>
        <strain evidence="12">EF01-2</strain>
    </source>
</reference>
<evidence type="ECO:0000256" key="6">
    <source>
        <dbReference type="ARBA" id="ARBA00023186"/>
    </source>
</evidence>
<proteinExistence type="inferred from homology"/>
<evidence type="ECO:0000256" key="1">
    <source>
        <dbReference type="ARBA" id="ARBA00004401"/>
    </source>
</evidence>
<organism evidence="11 12">
    <name type="scientific">Verminephrobacter eiseniae (strain EF01-2)</name>
    <dbReference type="NCBI Taxonomy" id="391735"/>
    <lineage>
        <taxon>Bacteria</taxon>
        <taxon>Pseudomonadati</taxon>
        <taxon>Pseudomonadota</taxon>
        <taxon>Betaproteobacteria</taxon>
        <taxon>Burkholderiales</taxon>
        <taxon>Comamonadaceae</taxon>
        <taxon>Verminephrobacter</taxon>
    </lineage>
</organism>
<keyword evidence="2" id="KW-1003">Cell membrane</keyword>
<dbReference type="HOGENOM" id="CLU_084785_1_1_4"/>
<dbReference type="InterPro" id="IPR018704">
    <property type="entry name" value="SecYEG/CpoB_TPR"/>
</dbReference>
<dbReference type="PIRSF" id="PIRSF006170">
    <property type="entry name" value="YfgM"/>
    <property type="match status" value="1"/>
</dbReference>
<dbReference type="RefSeq" id="WP_011807890.1">
    <property type="nucleotide sequence ID" value="NC_008786.1"/>
</dbReference>
<dbReference type="AlphaFoldDB" id="A1WE14"/>
<dbReference type="GO" id="GO:0005886">
    <property type="term" value="C:plasma membrane"/>
    <property type="evidence" value="ECO:0007669"/>
    <property type="project" value="UniProtKB-SubCell"/>
</dbReference>
<evidence type="ECO:0000259" key="10">
    <source>
        <dbReference type="Pfam" id="PF09976"/>
    </source>
</evidence>
<dbReference type="PANTHER" id="PTHR38035">
    <property type="entry name" value="UPF0070 PROTEIN YFGM"/>
    <property type="match status" value="1"/>
</dbReference>
<comment type="similarity">
    <text evidence="7">Belongs to the YfgM family.</text>
</comment>
<dbReference type="eggNOG" id="COG2976">
    <property type="taxonomic scope" value="Bacteria"/>
</dbReference>
<keyword evidence="3 9" id="KW-0812">Transmembrane</keyword>
<gene>
    <name evidence="11" type="ordered locus">Veis_0078</name>
</gene>
<dbReference type="PANTHER" id="PTHR38035:SF1">
    <property type="entry name" value="ANCILLARY SECYEG TRANSLOCON SUBUNIT"/>
    <property type="match status" value="1"/>
</dbReference>
<dbReference type="Pfam" id="PF09976">
    <property type="entry name" value="TPR_21"/>
    <property type="match status" value="1"/>
</dbReference>
<evidence type="ECO:0000313" key="12">
    <source>
        <dbReference type="Proteomes" id="UP000000374"/>
    </source>
</evidence>
<name>A1WE14_VEREI</name>
<evidence type="ECO:0000313" key="11">
    <source>
        <dbReference type="EMBL" id="ABM55871.1"/>
    </source>
</evidence>
<sequence>MAHHLDLEEQEQLDRLKHFWRAWGTPITSVLIVVAGAIAGWNGYQYWQNRQAAQAAALWDVADMAVRAGDQARMEQAFGDLKAKYPGTAQAAQAGLALAKALQDAGKTDGAKQALEWVAQQSADEGLEALARLRLSSLLMDQKNHEEALQQLSGNFAPAFAAIVADRKGDILWLQDKRPQAIAEYRKAYQGFEDGLEYRRLVEIKLDALGAAPQDVAASAAQARQP</sequence>
<dbReference type="Gene3D" id="1.25.40.10">
    <property type="entry name" value="Tetratricopeptide repeat domain"/>
    <property type="match status" value="1"/>
</dbReference>
<accession>A1WE14</accession>
<dbReference type="GO" id="GO:0044877">
    <property type="term" value="F:protein-containing complex binding"/>
    <property type="evidence" value="ECO:0007669"/>
    <property type="project" value="InterPro"/>
</dbReference>
<evidence type="ECO:0000256" key="2">
    <source>
        <dbReference type="ARBA" id="ARBA00022475"/>
    </source>
</evidence>
<dbReference type="EMBL" id="CP000542">
    <property type="protein sequence ID" value="ABM55871.1"/>
    <property type="molecule type" value="Genomic_DNA"/>
</dbReference>
<dbReference type="InterPro" id="IPR026039">
    <property type="entry name" value="YfgM"/>
</dbReference>
<feature type="transmembrane region" description="Helical" evidence="9">
    <location>
        <begin position="20"/>
        <end position="41"/>
    </location>
</feature>
<evidence type="ECO:0000256" key="9">
    <source>
        <dbReference type="SAM" id="Phobius"/>
    </source>
</evidence>
<evidence type="ECO:0000256" key="5">
    <source>
        <dbReference type="ARBA" id="ARBA00023136"/>
    </source>
</evidence>
<feature type="domain" description="Ancillary SecYEG translocon subunit/Cell division coordinator CpoB TPR" evidence="10">
    <location>
        <begin position="17"/>
        <end position="210"/>
    </location>
</feature>
<evidence type="ECO:0000256" key="4">
    <source>
        <dbReference type="ARBA" id="ARBA00022989"/>
    </source>
</evidence>
<protein>
    <recommendedName>
        <fullName evidence="8">Ancillary SecYEG translocon subunit</fullName>
    </recommendedName>
</protein>
<evidence type="ECO:0000256" key="7">
    <source>
        <dbReference type="ARBA" id="ARBA00024197"/>
    </source>
</evidence>
<dbReference type="OrthoDB" id="8521102at2"/>